<name>A0A8H3FE49_9LECA</name>
<dbReference type="Gene3D" id="3.40.50.150">
    <property type="entry name" value="Vaccinia Virus protein VP39"/>
    <property type="match status" value="1"/>
</dbReference>
<feature type="region of interest" description="Disordered" evidence="1">
    <location>
        <begin position="25"/>
        <end position="49"/>
    </location>
</feature>
<proteinExistence type="predicted"/>
<evidence type="ECO:0000256" key="1">
    <source>
        <dbReference type="SAM" id="MobiDB-lite"/>
    </source>
</evidence>
<dbReference type="Proteomes" id="UP000664521">
    <property type="component" value="Unassembled WGS sequence"/>
</dbReference>
<dbReference type="AlphaFoldDB" id="A0A8H3FE49"/>
<dbReference type="CDD" id="cd02440">
    <property type="entry name" value="AdoMet_MTases"/>
    <property type="match status" value="1"/>
</dbReference>
<reference evidence="2" key="1">
    <citation type="submission" date="2021-03" db="EMBL/GenBank/DDBJ databases">
        <authorList>
            <person name="Tagirdzhanova G."/>
        </authorList>
    </citation>
    <scope>NUCLEOTIDE SEQUENCE</scope>
</reference>
<sequence>MVISDARQADSVLDDSRSCGSEAAFTVTFPQKDDSSSPQQDEEYAEIHTGTKKQKIRIQDYNAMYSLPGLYEHIVHEQLACDSPRILVQFLKEHLTSNPASSDLVGPLNILDVAAGNGIVGAELRKQLTDKPGIRRLIGTDLLESARSAALRDRPDVYDNYIAADLTQPHASGLPPSSDIVIICAALGPGDADLPLEAVDGAITLLREGGLLTLTVNAGGQRAGSSLRWQSFLACVNGSGGSHWSCLEEIARKRYKHRKTVQGRWIEYTVLVYRKAKPETINEIGETVIQKLMAAI</sequence>
<dbReference type="OrthoDB" id="2019266at2759"/>
<organism evidence="2 3">
    <name type="scientific">Heterodermia speciosa</name>
    <dbReference type="NCBI Taxonomy" id="116794"/>
    <lineage>
        <taxon>Eukaryota</taxon>
        <taxon>Fungi</taxon>
        <taxon>Dikarya</taxon>
        <taxon>Ascomycota</taxon>
        <taxon>Pezizomycotina</taxon>
        <taxon>Lecanoromycetes</taxon>
        <taxon>OSLEUM clade</taxon>
        <taxon>Lecanoromycetidae</taxon>
        <taxon>Caliciales</taxon>
        <taxon>Physciaceae</taxon>
        <taxon>Heterodermia</taxon>
    </lineage>
</organism>
<gene>
    <name evidence="2" type="ORF">HETSPECPRED_005374</name>
</gene>
<evidence type="ECO:0000313" key="2">
    <source>
        <dbReference type="EMBL" id="CAF9923577.1"/>
    </source>
</evidence>
<accession>A0A8H3FE49</accession>
<comment type="caution">
    <text evidence="2">The sequence shown here is derived from an EMBL/GenBank/DDBJ whole genome shotgun (WGS) entry which is preliminary data.</text>
</comment>
<keyword evidence="3" id="KW-1185">Reference proteome</keyword>
<dbReference type="EMBL" id="CAJPDS010000033">
    <property type="protein sequence ID" value="CAF9923577.1"/>
    <property type="molecule type" value="Genomic_DNA"/>
</dbReference>
<dbReference type="InterPro" id="IPR029063">
    <property type="entry name" value="SAM-dependent_MTases_sf"/>
</dbReference>
<protein>
    <recommendedName>
        <fullName evidence="4">Methyltransferase domain-containing protein</fullName>
    </recommendedName>
</protein>
<evidence type="ECO:0000313" key="3">
    <source>
        <dbReference type="Proteomes" id="UP000664521"/>
    </source>
</evidence>
<dbReference type="SUPFAM" id="SSF53335">
    <property type="entry name" value="S-adenosyl-L-methionine-dependent methyltransferases"/>
    <property type="match status" value="1"/>
</dbReference>
<evidence type="ECO:0008006" key="4">
    <source>
        <dbReference type="Google" id="ProtNLM"/>
    </source>
</evidence>